<proteinExistence type="predicted"/>
<protein>
    <submittedName>
        <fullName evidence="1">Uncharacterized protein</fullName>
    </submittedName>
</protein>
<gene>
    <name evidence="1" type="ORF">QFW77_02690</name>
</gene>
<name>A0ABT6J5T4_9GAMM</name>
<dbReference type="RefSeq" id="WP_280572705.1">
    <property type="nucleotide sequence ID" value="NZ_JARXRM010000012.1"/>
</dbReference>
<dbReference type="EMBL" id="JARXRM010000012">
    <property type="protein sequence ID" value="MDH5821902.1"/>
    <property type="molecule type" value="Genomic_DNA"/>
</dbReference>
<accession>A0ABT6J5T4</accession>
<evidence type="ECO:0000313" key="2">
    <source>
        <dbReference type="Proteomes" id="UP001156940"/>
    </source>
</evidence>
<organism evidence="1 2">
    <name type="scientific">Luteimonas endophytica</name>
    <dbReference type="NCBI Taxonomy" id="3042023"/>
    <lineage>
        <taxon>Bacteria</taxon>
        <taxon>Pseudomonadati</taxon>
        <taxon>Pseudomonadota</taxon>
        <taxon>Gammaproteobacteria</taxon>
        <taxon>Lysobacterales</taxon>
        <taxon>Lysobacteraceae</taxon>
        <taxon>Luteimonas</taxon>
    </lineage>
</organism>
<reference evidence="1 2" key="1">
    <citation type="submission" date="2023-04" db="EMBL/GenBank/DDBJ databases">
        <title>Luteimonas endophyticus RD2P54.</title>
        <authorList>
            <person name="Sun J.-Q."/>
        </authorList>
    </citation>
    <scope>NUCLEOTIDE SEQUENCE [LARGE SCALE GENOMIC DNA]</scope>
    <source>
        <strain evidence="1 2">RD2P54</strain>
    </source>
</reference>
<comment type="caution">
    <text evidence="1">The sequence shown here is derived from an EMBL/GenBank/DDBJ whole genome shotgun (WGS) entry which is preliminary data.</text>
</comment>
<dbReference type="Proteomes" id="UP001156940">
    <property type="component" value="Unassembled WGS sequence"/>
</dbReference>
<evidence type="ECO:0000313" key="1">
    <source>
        <dbReference type="EMBL" id="MDH5821902.1"/>
    </source>
</evidence>
<keyword evidence="2" id="KW-1185">Reference proteome</keyword>
<sequence>MCDALPSESWSFITTAAATMQQAGMQLAGECRAVRLRHGRRVHGRGRRERLCIDLIQQAAHLAVPS</sequence>